<feature type="transmembrane region" description="Helical" evidence="5">
    <location>
        <begin position="113"/>
        <end position="135"/>
    </location>
</feature>
<dbReference type="RefSeq" id="WP_067060213.1">
    <property type="nucleotide sequence ID" value="NZ_CP014699.1"/>
</dbReference>
<keyword evidence="2 5" id="KW-0812">Transmembrane</keyword>
<dbReference type="AlphaFoldDB" id="A0A172Q5M1"/>
<name>A0A172Q5M1_9STRE</name>
<dbReference type="PANTHER" id="PTHR37815:SF3">
    <property type="entry name" value="UPF0397 PROTEIN SPR0429"/>
    <property type="match status" value="1"/>
</dbReference>
<dbReference type="Proteomes" id="UP000077317">
    <property type="component" value="Chromosome"/>
</dbReference>
<reference evidence="6 7" key="1">
    <citation type="journal article" date="2016" name="Int. J. Syst. Evol. Microbiol.">
        <title>Streptococcuspantholopis sp. nov., isolated from faeces of the Tibetan antelope (Pantholops hodgsonii).</title>
        <authorList>
            <person name="Bai X."/>
            <person name="Xiong Y."/>
            <person name="Lu S."/>
            <person name="Jin D."/>
            <person name="Lai X."/>
            <person name="Yang J."/>
            <person name="Niu L."/>
            <person name="Hu S."/>
            <person name="Meng X."/>
            <person name="Pu J."/>
            <person name="Ye C."/>
            <person name="Xu J."/>
        </authorList>
    </citation>
    <scope>NUCLEOTIDE SEQUENCE [LARGE SCALE GENOMIC DNA]</scope>
    <source>
        <strain evidence="6 7">TA 26</strain>
    </source>
</reference>
<organism evidence="6 7">
    <name type="scientific">Streptococcus pantholopis</name>
    <dbReference type="NCBI Taxonomy" id="1811193"/>
    <lineage>
        <taxon>Bacteria</taxon>
        <taxon>Bacillati</taxon>
        <taxon>Bacillota</taxon>
        <taxon>Bacilli</taxon>
        <taxon>Lactobacillales</taxon>
        <taxon>Streptococcaceae</taxon>
        <taxon>Streptococcus</taxon>
    </lineage>
</organism>
<evidence type="ECO:0000256" key="3">
    <source>
        <dbReference type="ARBA" id="ARBA00022989"/>
    </source>
</evidence>
<comment type="subcellular location">
    <subcellularLocation>
        <location evidence="5">Cell membrane</location>
        <topology evidence="5">Multi-pass membrane protein</topology>
    </subcellularLocation>
</comment>
<evidence type="ECO:0000256" key="5">
    <source>
        <dbReference type="HAMAP-Rule" id="MF_01572"/>
    </source>
</evidence>
<evidence type="ECO:0000256" key="2">
    <source>
        <dbReference type="ARBA" id="ARBA00022692"/>
    </source>
</evidence>
<dbReference type="EMBL" id="CP014699">
    <property type="protein sequence ID" value="AND78725.1"/>
    <property type="molecule type" value="Genomic_DNA"/>
</dbReference>
<keyword evidence="7" id="KW-1185">Reference proteome</keyword>
<dbReference type="OrthoDB" id="4550662at2"/>
<feature type="transmembrane region" description="Helical" evidence="5">
    <location>
        <begin position="147"/>
        <end position="169"/>
    </location>
</feature>
<dbReference type="Pfam" id="PF07155">
    <property type="entry name" value="ECF-ribofla_trS"/>
    <property type="match status" value="1"/>
</dbReference>
<dbReference type="PANTHER" id="PTHR37815">
    <property type="entry name" value="UPF0397 PROTEIN BC_2624-RELATED"/>
    <property type="match status" value="1"/>
</dbReference>
<comment type="similarity">
    <text evidence="5">Belongs to the UPF0397 family.</text>
</comment>
<dbReference type="Gene3D" id="1.10.1760.20">
    <property type="match status" value="1"/>
</dbReference>
<dbReference type="NCBIfam" id="NF010182">
    <property type="entry name" value="PRK13661.1"/>
    <property type="match status" value="1"/>
</dbReference>
<accession>A0A172Q5M1</accession>
<keyword evidence="3 5" id="KW-1133">Transmembrane helix</keyword>
<proteinExistence type="inferred from homology"/>
<feature type="transmembrane region" description="Helical" evidence="5">
    <location>
        <begin position="73"/>
        <end position="92"/>
    </location>
</feature>
<evidence type="ECO:0000313" key="7">
    <source>
        <dbReference type="Proteomes" id="UP000077317"/>
    </source>
</evidence>
<reference evidence="7" key="2">
    <citation type="submission" date="2016-03" db="EMBL/GenBank/DDBJ databases">
        <title>Streptococcus antelopensis sp. nov., isolated from the feces of the Tibetan antelope (Pantholops hodgsonii) in Hoh Xil National Nature Reserve, Qinghai, China.</title>
        <authorList>
            <person name="Bai X."/>
        </authorList>
    </citation>
    <scope>NUCLEOTIDE SEQUENCE [LARGE SCALE GENOMIC DNA]</scope>
    <source>
        <strain evidence="7">TA 26</strain>
    </source>
</reference>
<evidence type="ECO:0000256" key="1">
    <source>
        <dbReference type="ARBA" id="ARBA00022475"/>
    </source>
</evidence>
<dbReference type="HAMAP" id="MF_01572">
    <property type="entry name" value="UPF0397"/>
    <property type="match status" value="1"/>
</dbReference>
<evidence type="ECO:0000256" key="4">
    <source>
        <dbReference type="ARBA" id="ARBA00023136"/>
    </source>
</evidence>
<sequence>MKNNSIKTVVATGIGAALFVIIGLFVNIPLFSNTSISLQYAVQALFAVIFGPIAGFFIGFIGHMVKDMFAGYGIWWSWVLPSALVGFGIGLLKNRLQVEKGIFGKKDIIIFNVFQVLVNILAWALVAPIGDILIYSEPANKVFTQGFIAALSNSLTIGVGATILLAVYAKTRTQSGSLTKD</sequence>
<keyword evidence="1 5" id="KW-1003">Cell membrane</keyword>
<gene>
    <name evidence="6" type="ORF">A0O21_01110</name>
</gene>
<feature type="transmembrane region" description="Helical" evidence="5">
    <location>
        <begin position="6"/>
        <end position="28"/>
    </location>
</feature>
<dbReference type="STRING" id="1811193.A0O21_01110"/>
<dbReference type="InterPro" id="IPR009825">
    <property type="entry name" value="ECF_substrate-spec-like"/>
</dbReference>
<feature type="transmembrane region" description="Helical" evidence="5">
    <location>
        <begin position="40"/>
        <end position="61"/>
    </location>
</feature>
<dbReference type="InterPro" id="IPR022914">
    <property type="entry name" value="UPF0397"/>
</dbReference>
<dbReference type="GO" id="GO:0005886">
    <property type="term" value="C:plasma membrane"/>
    <property type="evidence" value="ECO:0007669"/>
    <property type="project" value="UniProtKB-SubCell"/>
</dbReference>
<protein>
    <recommendedName>
        <fullName evidence="5">UPF0397 protein A0O21_01110</fullName>
    </recommendedName>
</protein>
<evidence type="ECO:0000313" key="6">
    <source>
        <dbReference type="EMBL" id="AND78725.1"/>
    </source>
</evidence>
<keyword evidence="4 5" id="KW-0472">Membrane</keyword>
<dbReference type="KEGG" id="spat:A0O21_01110"/>